<dbReference type="PATRIC" id="fig|1263870.3.peg.5723"/>
<feature type="region of interest" description="Disordered" evidence="1">
    <location>
        <begin position="31"/>
        <end position="54"/>
    </location>
</feature>
<proteinExistence type="predicted"/>
<feature type="region of interest" description="Disordered" evidence="1">
    <location>
        <begin position="201"/>
        <end position="222"/>
    </location>
</feature>
<keyword evidence="2" id="KW-0472">Membrane</keyword>
<evidence type="ECO:0000256" key="2">
    <source>
        <dbReference type="SAM" id="Phobius"/>
    </source>
</evidence>
<gene>
    <name evidence="3" type="ORF">RSSM_05396</name>
</gene>
<dbReference type="EMBL" id="ANOH01000370">
    <property type="protein sequence ID" value="EMI53182.1"/>
    <property type="molecule type" value="Genomic_DNA"/>
</dbReference>
<dbReference type="Proteomes" id="UP000011885">
    <property type="component" value="Unassembled WGS sequence"/>
</dbReference>
<protein>
    <submittedName>
        <fullName evidence="3">Putative secreted protein</fullName>
    </submittedName>
</protein>
<feature type="compositionally biased region" description="Polar residues" evidence="1">
    <location>
        <begin position="213"/>
        <end position="222"/>
    </location>
</feature>
<keyword evidence="2" id="KW-0812">Transmembrane</keyword>
<name>M5TVF6_9BACT</name>
<evidence type="ECO:0000256" key="1">
    <source>
        <dbReference type="SAM" id="MobiDB-lite"/>
    </source>
</evidence>
<sequence length="222" mass="23926">MNVPAAMHSVRCPTCGNVFAASASAQAAAPADNREDAALRGAAGPQDDDADSIPNDQTMTIIAVGAGLALVAILCIVGIWSLTRSSEDSAGEVAAEPPQPVFAEATPEELAALTIVNIPEQQRRDIYNDVRGSARTTTEKALVLPGSNVRDKLENMLDKTHENTLRQLAALHDLSVDQVRDIVAEGDTKNWDTRARSRAYRDGERIYSDEETQGYQQKSPLR</sequence>
<evidence type="ECO:0000313" key="3">
    <source>
        <dbReference type="EMBL" id="EMI53182.1"/>
    </source>
</evidence>
<dbReference type="AlphaFoldDB" id="M5TVF6"/>
<evidence type="ECO:0000313" key="4">
    <source>
        <dbReference type="Proteomes" id="UP000011885"/>
    </source>
</evidence>
<keyword evidence="4" id="KW-1185">Reference proteome</keyword>
<accession>M5TVF6</accession>
<comment type="caution">
    <text evidence="3">The sequence shown here is derived from an EMBL/GenBank/DDBJ whole genome shotgun (WGS) entry which is preliminary data.</text>
</comment>
<organism evidence="3 4">
    <name type="scientific">Rhodopirellula sallentina SM41</name>
    <dbReference type="NCBI Taxonomy" id="1263870"/>
    <lineage>
        <taxon>Bacteria</taxon>
        <taxon>Pseudomonadati</taxon>
        <taxon>Planctomycetota</taxon>
        <taxon>Planctomycetia</taxon>
        <taxon>Pirellulales</taxon>
        <taxon>Pirellulaceae</taxon>
        <taxon>Rhodopirellula</taxon>
    </lineage>
</organism>
<reference evidence="3 4" key="1">
    <citation type="journal article" date="2013" name="Mar. Genomics">
        <title>Expression of sulfatases in Rhodopirellula baltica and the diversity of sulfatases in the genus Rhodopirellula.</title>
        <authorList>
            <person name="Wegner C.E."/>
            <person name="Richter-Heitmann T."/>
            <person name="Klindworth A."/>
            <person name="Klockow C."/>
            <person name="Richter M."/>
            <person name="Achstetter T."/>
            <person name="Glockner F.O."/>
            <person name="Harder J."/>
        </authorList>
    </citation>
    <scope>NUCLEOTIDE SEQUENCE [LARGE SCALE GENOMIC DNA]</scope>
    <source>
        <strain evidence="3 4">SM41</strain>
    </source>
</reference>
<feature type="transmembrane region" description="Helical" evidence="2">
    <location>
        <begin position="61"/>
        <end position="82"/>
    </location>
</feature>
<keyword evidence="2" id="KW-1133">Transmembrane helix</keyword>